<dbReference type="Proteomes" id="UP000226420">
    <property type="component" value="Unassembled WGS sequence"/>
</dbReference>
<name>A0AAJ5BGT5_9GAMM</name>
<protein>
    <submittedName>
        <fullName evidence="3">Colicin immunity protein / pyocin immunity protein</fullName>
    </submittedName>
</protein>
<dbReference type="Gene3D" id="1.10.1200.20">
    <property type="entry name" value="Colicin E immunity protein"/>
    <property type="match status" value="1"/>
</dbReference>
<evidence type="ECO:0000256" key="1">
    <source>
        <dbReference type="ARBA" id="ARBA00009346"/>
    </source>
</evidence>
<gene>
    <name evidence="3" type="ORF">SAMN02745723_103171</name>
</gene>
<organism evidence="3 4">
    <name type="scientific">Pragia fontium DSM 5563 = ATCC 49100</name>
    <dbReference type="NCBI Taxonomy" id="1122977"/>
    <lineage>
        <taxon>Bacteria</taxon>
        <taxon>Pseudomonadati</taxon>
        <taxon>Pseudomonadota</taxon>
        <taxon>Gammaproteobacteria</taxon>
        <taxon>Enterobacterales</taxon>
        <taxon>Budviciaceae</taxon>
        <taxon>Pragia</taxon>
    </lineage>
</organism>
<dbReference type="SUPFAM" id="SSF47345">
    <property type="entry name" value="Colicin E immunity proteins"/>
    <property type="match status" value="1"/>
</dbReference>
<reference evidence="3 4" key="1">
    <citation type="submission" date="2016-10" db="EMBL/GenBank/DDBJ databases">
        <authorList>
            <person name="Varghese N."/>
            <person name="Submissions S."/>
        </authorList>
    </citation>
    <scope>NUCLEOTIDE SEQUENCE [LARGE SCALE GENOMIC DNA]</scope>
    <source>
        <strain evidence="3 4">DSM 5563</strain>
    </source>
</reference>
<dbReference type="PRINTS" id="PR01299">
    <property type="entry name" value="PYOCIN"/>
</dbReference>
<comment type="caution">
    <text evidence="3">The sequence shown here is derived from an EMBL/GenBank/DDBJ whole genome shotgun (WGS) entry which is preliminary data.</text>
</comment>
<dbReference type="InterPro" id="IPR000290">
    <property type="entry name" value="Colicin_pyocin"/>
</dbReference>
<keyword evidence="2" id="KW-0079">Bacteriocin immunity</keyword>
<dbReference type="AlphaFoldDB" id="A0AAJ5BGT5"/>
<dbReference type="InterPro" id="IPR035900">
    <property type="entry name" value="Colicin_E_sf"/>
</dbReference>
<evidence type="ECO:0000313" key="4">
    <source>
        <dbReference type="Proteomes" id="UP000226420"/>
    </source>
</evidence>
<dbReference type="Pfam" id="PF01320">
    <property type="entry name" value="Colicin_Pyocin"/>
    <property type="match status" value="1"/>
</dbReference>
<accession>A0AAJ5BGT5</accession>
<dbReference type="GO" id="GO:0030153">
    <property type="term" value="P:bacteriocin immunity"/>
    <property type="evidence" value="ECO:0007669"/>
    <property type="project" value="UniProtKB-KW"/>
</dbReference>
<dbReference type="EMBL" id="FOLW01000003">
    <property type="protein sequence ID" value="SFC63523.1"/>
    <property type="molecule type" value="Genomic_DNA"/>
</dbReference>
<evidence type="ECO:0000256" key="2">
    <source>
        <dbReference type="ARBA" id="ARBA00023025"/>
    </source>
</evidence>
<proteinExistence type="inferred from homology"/>
<dbReference type="RefSeq" id="WP_175474933.1">
    <property type="nucleotide sequence ID" value="NZ_FOLW01000003.1"/>
</dbReference>
<comment type="similarity">
    <text evidence="1">Belongs to the colicins ColE2/ColE8/ColE9 and pyocins S1/S2 family.</text>
</comment>
<evidence type="ECO:0000313" key="3">
    <source>
        <dbReference type="EMBL" id="SFC63523.1"/>
    </source>
</evidence>
<sequence length="86" mass="10108">MILRSRLNEYTEAEFLELINALCNDLGTEQQQDLWLEHFIEVTNHPDGSDLIYYPVHEEDSTPQRIIEIVKQWRSSQGLASFKDTQ</sequence>
<dbReference type="GO" id="GO:0015643">
    <property type="term" value="F:toxic substance binding"/>
    <property type="evidence" value="ECO:0007669"/>
    <property type="project" value="InterPro"/>
</dbReference>
<dbReference type="CDD" id="cd16363">
    <property type="entry name" value="Col_Im_like"/>
    <property type="match status" value="1"/>
</dbReference>